<proteinExistence type="predicted"/>
<organism evidence="1 2">
    <name type="scientific">Colletotrichum godetiae</name>
    <dbReference type="NCBI Taxonomy" id="1209918"/>
    <lineage>
        <taxon>Eukaryota</taxon>
        <taxon>Fungi</taxon>
        <taxon>Dikarya</taxon>
        <taxon>Ascomycota</taxon>
        <taxon>Pezizomycotina</taxon>
        <taxon>Sordariomycetes</taxon>
        <taxon>Hypocreomycetidae</taxon>
        <taxon>Glomerellales</taxon>
        <taxon>Glomerellaceae</taxon>
        <taxon>Colletotrichum</taxon>
        <taxon>Colletotrichum acutatum species complex</taxon>
    </lineage>
</organism>
<dbReference type="AlphaFoldDB" id="A0AAJ0EST1"/>
<keyword evidence="2" id="KW-1185">Reference proteome</keyword>
<dbReference type="RefSeq" id="XP_060424572.1">
    <property type="nucleotide sequence ID" value="XM_060576001.1"/>
</dbReference>
<name>A0AAJ0EST1_9PEZI</name>
<comment type="caution">
    <text evidence="1">The sequence shown here is derived from an EMBL/GenBank/DDBJ whole genome shotgun (WGS) entry which is preliminary data.</text>
</comment>
<protein>
    <submittedName>
        <fullName evidence="1">Uncharacterized protein</fullName>
    </submittedName>
</protein>
<evidence type="ECO:0000313" key="2">
    <source>
        <dbReference type="Proteomes" id="UP001224890"/>
    </source>
</evidence>
<accession>A0AAJ0EST1</accession>
<dbReference type="Proteomes" id="UP001224890">
    <property type="component" value="Unassembled WGS sequence"/>
</dbReference>
<dbReference type="EMBL" id="JAHMHR010000056">
    <property type="protein sequence ID" value="KAK1659808.1"/>
    <property type="molecule type" value="Genomic_DNA"/>
</dbReference>
<reference evidence="1" key="1">
    <citation type="submission" date="2021-06" db="EMBL/GenBank/DDBJ databases">
        <title>Comparative genomics, transcriptomics and evolutionary studies reveal genomic signatures of adaptation to plant cell wall in hemibiotrophic fungi.</title>
        <authorList>
            <consortium name="DOE Joint Genome Institute"/>
            <person name="Baroncelli R."/>
            <person name="Diaz J.F."/>
            <person name="Benocci T."/>
            <person name="Peng M."/>
            <person name="Battaglia E."/>
            <person name="Haridas S."/>
            <person name="Andreopoulos W."/>
            <person name="Labutti K."/>
            <person name="Pangilinan J."/>
            <person name="Floch G.L."/>
            <person name="Makela M.R."/>
            <person name="Henrissat B."/>
            <person name="Grigoriev I.V."/>
            <person name="Crouch J.A."/>
            <person name="De Vries R.P."/>
            <person name="Sukno S.A."/>
            <person name="Thon M.R."/>
        </authorList>
    </citation>
    <scope>NUCLEOTIDE SEQUENCE</scope>
    <source>
        <strain evidence="1">CBS 193.32</strain>
    </source>
</reference>
<gene>
    <name evidence="1" type="ORF">BDP55DRAFT_678493</name>
</gene>
<evidence type="ECO:0000313" key="1">
    <source>
        <dbReference type="EMBL" id="KAK1659808.1"/>
    </source>
</evidence>
<sequence length="81" mass="9668">MLKYVYPFATLLPCLVPLPPFRLGNLDALRCGFHGLSPQWVSLLTGYILRPIEHIHRWPLQQSQNRFLHRRLWTLDYALWL</sequence>
<dbReference type="GeneID" id="85460527"/>